<organism evidence="2 3">
    <name type="scientific">Asbolus verrucosus</name>
    <name type="common">Desert ironclad beetle</name>
    <dbReference type="NCBI Taxonomy" id="1661398"/>
    <lineage>
        <taxon>Eukaryota</taxon>
        <taxon>Metazoa</taxon>
        <taxon>Ecdysozoa</taxon>
        <taxon>Arthropoda</taxon>
        <taxon>Hexapoda</taxon>
        <taxon>Insecta</taxon>
        <taxon>Pterygota</taxon>
        <taxon>Neoptera</taxon>
        <taxon>Endopterygota</taxon>
        <taxon>Coleoptera</taxon>
        <taxon>Polyphaga</taxon>
        <taxon>Cucujiformia</taxon>
        <taxon>Tenebrionidae</taxon>
        <taxon>Pimeliinae</taxon>
        <taxon>Asbolus</taxon>
    </lineage>
</organism>
<proteinExistence type="predicted"/>
<dbReference type="Proteomes" id="UP000292052">
    <property type="component" value="Unassembled WGS sequence"/>
</dbReference>
<dbReference type="PANTHER" id="PTHR35826:SF1">
    <property type="entry name" value="PROTEIN ATP6V1FNB-LIKE"/>
    <property type="match status" value="1"/>
</dbReference>
<evidence type="ECO:0000313" key="2">
    <source>
        <dbReference type="EMBL" id="RZC35475.1"/>
    </source>
</evidence>
<dbReference type="PANTHER" id="PTHR35826">
    <property type="entry name" value="PROTEIN ATP6V1FNB-LIKE"/>
    <property type="match status" value="1"/>
</dbReference>
<comment type="caution">
    <text evidence="2">The sequence shown here is derived from an EMBL/GenBank/DDBJ whole genome shotgun (WGS) entry which is preliminary data.</text>
</comment>
<dbReference type="AlphaFoldDB" id="A0A482VRJ9"/>
<dbReference type="EMBL" id="QDEB01070445">
    <property type="protein sequence ID" value="RZC35475.1"/>
    <property type="molecule type" value="Genomic_DNA"/>
</dbReference>
<evidence type="ECO:0000313" key="3">
    <source>
        <dbReference type="Proteomes" id="UP000292052"/>
    </source>
</evidence>
<feature type="domain" description="Sperm microtubule inner protein 1 C-terminal" evidence="1">
    <location>
        <begin position="78"/>
        <end position="182"/>
    </location>
</feature>
<keyword evidence="3" id="KW-1185">Reference proteome</keyword>
<accession>A0A482VRJ9</accession>
<name>A0A482VRJ9_ASBVE</name>
<gene>
    <name evidence="2" type="ORF">BDFB_000526</name>
</gene>
<protein>
    <recommendedName>
        <fullName evidence="1">Sperm microtubule inner protein 1 C-terminal domain-containing protein</fullName>
    </recommendedName>
</protein>
<reference evidence="2 3" key="1">
    <citation type="submission" date="2017-03" db="EMBL/GenBank/DDBJ databases">
        <title>Genome of the blue death feigning beetle - Asbolus verrucosus.</title>
        <authorList>
            <person name="Rider S.D."/>
        </authorList>
    </citation>
    <scope>NUCLEOTIDE SEQUENCE [LARGE SCALE GENOMIC DNA]</scope>
    <source>
        <strain evidence="2">Butters</strain>
        <tissue evidence="2">Head and leg muscle</tissue>
    </source>
</reference>
<dbReference type="OrthoDB" id="410807at2759"/>
<evidence type="ECO:0000259" key="1">
    <source>
        <dbReference type="Pfam" id="PF22589"/>
    </source>
</evidence>
<dbReference type="Pfam" id="PF22589">
    <property type="entry name" value="SPMIP1"/>
    <property type="match status" value="1"/>
</dbReference>
<dbReference type="InterPro" id="IPR054323">
    <property type="entry name" value="SPMIP1_C"/>
</dbReference>
<sequence>MENTVKKWRGITPEQQKLWVYQIEKEDKLRLKWFKKNEKRLEDIANRKNIREVSKKIHDEVKDKMLHYFQNREMHVVPPPNEDFMIPIAIDEDALYNIMRLVPKEVRNLLYASTQNNDGRMTYLKERYKTIPEQRYYFPETTNFNYGWNMWQHSKDMQGSTFARQQVIKNSFYRRRGVENDPEWYKEPAKLSPNVCGCI</sequence>